<comment type="subcellular location">
    <subcellularLocation>
        <location evidence="1">Nucleus</location>
    </subcellularLocation>
</comment>
<organism evidence="4">
    <name type="scientific">Theileria annulata</name>
    <dbReference type="NCBI Taxonomy" id="5874"/>
    <lineage>
        <taxon>Eukaryota</taxon>
        <taxon>Sar</taxon>
        <taxon>Alveolata</taxon>
        <taxon>Apicomplexa</taxon>
        <taxon>Aconoidasida</taxon>
        <taxon>Piroplasmida</taxon>
        <taxon>Theileriidae</taxon>
        <taxon>Theileria</taxon>
    </lineage>
</organism>
<keyword evidence="2" id="KW-0539">Nucleus</keyword>
<dbReference type="GO" id="GO:0005634">
    <property type="term" value="C:nucleus"/>
    <property type="evidence" value="ECO:0007669"/>
    <property type="project" value="UniProtKB-SubCell"/>
</dbReference>
<protein>
    <submittedName>
        <fullName evidence="4">GNL3L/Grn1 putative GTPase, putative</fullName>
    </submittedName>
</protein>
<name>A0A3B0MUZ9_THEAN</name>
<dbReference type="AlphaFoldDB" id="A0A3B0MUZ9"/>
<evidence type="ECO:0000256" key="1">
    <source>
        <dbReference type="ARBA" id="ARBA00004123"/>
    </source>
</evidence>
<dbReference type="Pfam" id="PF08701">
    <property type="entry name" value="GN3L_Grn1"/>
    <property type="match status" value="1"/>
</dbReference>
<sequence>MVKLKKGTKRQELARKYNIQRMVSAHKKKLRRMAKKGLKGMKIYVVYKILAPTKSKIPEIPNCIFKKDILANLKRTKEIIDRKKELQKINQKKPQE</sequence>
<feature type="domain" description="Guanine nucleotide-binding protein-like 3 N-terminal" evidence="3">
    <location>
        <begin position="14"/>
        <end position="94"/>
    </location>
</feature>
<reference evidence="4" key="1">
    <citation type="submission" date="2018-07" db="EMBL/GenBank/DDBJ databases">
        <authorList>
            <person name="Quirk P.G."/>
            <person name="Krulwich T.A."/>
        </authorList>
    </citation>
    <scope>NUCLEOTIDE SEQUENCE</scope>
    <source>
        <strain evidence="4">Anand</strain>
    </source>
</reference>
<evidence type="ECO:0000259" key="3">
    <source>
        <dbReference type="Pfam" id="PF08701"/>
    </source>
</evidence>
<dbReference type="EMBL" id="UIVT01000004">
    <property type="protein sequence ID" value="SVP94007.1"/>
    <property type="molecule type" value="Genomic_DNA"/>
</dbReference>
<evidence type="ECO:0000313" key="4">
    <source>
        <dbReference type="EMBL" id="SVP94007.1"/>
    </source>
</evidence>
<dbReference type="VEuPathDB" id="PiroplasmaDB:TA17255"/>
<gene>
    <name evidence="4" type="ORF">TAT_000300500</name>
    <name evidence="5" type="ORF">TAV_000300600</name>
</gene>
<dbReference type="InterPro" id="IPR014813">
    <property type="entry name" value="Gnl3_N_dom"/>
</dbReference>
<evidence type="ECO:0000256" key="2">
    <source>
        <dbReference type="ARBA" id="ARBA00023242"/>
    </source>
</evidence>
<accession>A0A3B0MUZ9</accession>
<evidence type="ECO:0000313" key="5">
    <source>
        <dbReference type="EMBL" id="SVP94496.1"/>
    </source>
</evidence>
<dbReference type="EMBL" id="UIVS01000004">
    <property type="protein sequence ID" value="SVP94496.1"/>
    <property type="molecule type" value="Genomic_DNA"/>
</dbReference>
<proteinExistence type="predicted"/>